<evidence type="ECO:0000313" key="1">
    <source>
        <dbReference type="EMBL" id="GMT12837.1"/>
    </source>
</evidence>
<dbReference type="Proteomes" id="UP001432322">
    <property type="component" value="Unassembled WGS sequence"/>
</dbReference>
<organism evidence="1 2">
    <name type="scientific">Pristionchus fissidentatus</name>
    <dbReference type="NCBI Taxonomy" id="1538716"/>
    <lineage>
        <taxon>Eukaryota</taxon>
        <taxon>Metazoa</taxon>
        <taxon>Ecdysozoa</taxon>
        <taxon>Nematoda</taxon>
        <taxon>Chromadorea</taxon>
        <taxon>Rhabditida</taxon>
        <taxon>Rhabditina</taxon>
        <taxon>Diplogasteromorpha</taxon>
        <taxon>Diplogasteroidea</taxon>
        <taxon>Neodiplogasteridae</taxon>
        <taxon>Pristionchus</taxon>
    </lineage>
</organism>
<feature type="non-terminal residue" evidence="1">
    <location>
        <position position="192"/>
    </location>
</feature>
<protein>
    <recommendedName>
        <fullName evidence="3">RING-type domain-containing protein</fullName>
    </recommendedName>
</protein>
<dbReference type="EMBL" id="BTSY01000002">
    <property type="protein sequence ID" value="GMT12837.1"/>
    <property type="molecule type" value="Genomic_DNA"/>
</dbReference>
<gene>
    <name evidence="1" type="ORF">PFISCL1PPCAC_4134</name>
</gene>
<sequence>MVLPCGHYLCHACFTAVQEEMKSKEGGYMCVFGKGSETQCYSNPSTKDEIEKLPVAHHIRELLDAFYQIGIHCHYCTKPVKSSMKGDEMGKARTVEDWPCEKYLNDYASRKLSLRFPRELMVCCTHADCIKHEKLNKASFNFDNAEKRRKKYTIDPYSCDQFFFAVVPICMFCAKSAHKMHLSYLKPIDLVF</sequence>
<comment type="caution">
    <text evidence="1">The sequence shown here is derived from an EMBL/GenBank/DDBJ whole genome shotgun (WGS) entry which is preliminary data.</text>
</comment>
<keyword evidence="2" id="KW-1185">Reference proteome</keyword>
<evidence type="ECO:0000313" key="2">
    <source>
        <dbReference type="Proteomes" id="UP001432322"/>
    </source>
</evidence>
<reference evidence="1" key="1">
    <citation type="submission" date="2023-10" db="EMBL/GenBank/DDBJ databases">
        <title>Genome assembly of Pristionchus species.</title>
        <authorList>
            <person name="Yoshida K."/>
            <person name="Sommer R.J."/>
        </authorList>
    </citation>
    <scope>NUCLEOTIDE SEQUENCE</scope>
    <source>
        <strain evidence="1">RS5133</strain>
    </source>
</reference>
<name>A0AAV5V3D9_9BILA</name>
<accession>A0AAV5V3D9</accession>
<dbReference type="AlphaFoldDB" id="A0AAV5V3D9"/>
<evidence type="ECO:0008006" key="3">
    <source>
        <dbReference type="Google" id="ProtNLM"/>
    </source>
</evidence>
<proteinExistence type="predicted"/>